<evidence type="ECO:0000256" key="1">
    <source>
        <dbReference type="SAM" id="MobiDB-lite"/>
    </source>
</evidence>
<accession>A0ABP6CJK7</accession>
<evidence type="ECO:0000313" key="2">
    <source>
        <dbReference type="EMBL" id="GAA2619047.1"/>
    </source>
</evidence>
<feature type="region of interest" description="Disordered" evidence="1">
    <location>
        <begin position="26"/>
        <end position="75"/>
    </location>
</feature>
<name>A0ABP6CJK7_9ACTN</name>
<gene>
    <name evidence="2" type="ORF">GCM10010307_01350</name>
</gene>
<reference evidence="3" key="1">
    <citation type="journal article" date="2019" name="Int. J. Syst. Evol. Microbiol.">
        <title>The Global Catalogue of Microorganisms (GCM) 10K type strain sequencing project: providing services to taxonomists for standard genome sequencing and annotation.</title>
        <authorList>
            <consortium name="The Broad Institute Genomics Platform"/>
            <consortium name="The Broad Institute Genome Sequencing Center for Infectious Disease"/>
            <person name="Wu L."/>
            <person name="Ma J."/>
        </authorList>
    </citation>
    <scope>NUCLEOTIDE SEQUENCE [LARGE SCALE GENOMIC DNA]</scope>
    <source>
        <strain evidence="3">JCM 4524</strain>
    </source>
</reference>
<comment type="caution">
    <text evidence="2">The sequence shown here is derived from an EMBL/GenBank/DDBJ whole genome shotgun (WGS) entry which is preliminary data.</text>
</comment>
<proteinExistence type="predicted"/>
<sequence length="75" mass="7681">MSPSKVTSTCTGPFSVLSVDPAMTWFGVPEPEDPVSDDPESEEPEEPEPDEAAADGVEAGAATSVLDDEVSVDGA</sequence>
<protein>
    <submittedName>
        <fullName evidence="2">Uncharacterized protein</fullName>
    </submittedName>
</protein>
<keyword evidence="3" id="KW-1185">Reference proteome</keyword>
<evidence type="ECO:0000313" key="3">
    <source>
        <dbReference type="Proteomes" id="UP001500151"/>
    </source>
</evidence>
<organism evidence="2 3">
    <name type="scientific">Streptomyces vastus</name>
    <dbReference type="NCBI Taxonomy" id="285451"/>
    <lineage>
        <taxon>Bacteria</taxon>
        <taxon>Bacillati</taxon>
        <taxon>Actinomycetota</taxon>
        <taxon>Actinomycetes</taxon>
        <taxon>Kitasatosporales</taxon>
        <taxon>Streptomycetaceae</taxon>
        <taxon>Streptomyces</taxon>
    </lineage>
</organism>
<feature type="compositionally biased region" description="Acidic residues" evidence="1">
    <location>
        <begin position="66"/>
        <end position="75"/>
    </location>
</feature>
<dbReference type="Proteomes" id="UP001500151">
    <property type="component" value="Unassembled WGS sequence"/>
</dbReference>
<feature type="compositionally biased region" description="Acidic residues" evidence="1">
    <location>
        <begin position="30"/>
        <end position="53"/>
    </location>
</feature>
<dbReference type="EMBL" id="BAAASJ010000002">
    <property type="protein sequence ID" value="GAA2619047.1"/>
    <property type="molecule type" value="Genomic_DNA"/>
</dbReference>